<dbReference type="EMBL" id="CP014646">
    <property type="protein sequence ID" value="AMO36715.1"/>
    <property type="molecule type" value="Genomic_DNA"/>
</dbReference>
<dbReference type="KEGG" id="thu:AC731_007030"/>
<dbReference type="Proteomes" id="UP000036902">
    <property type="component" value="Chromosome"/>
</dbReference>
<organism evidence="1 2">
    <name type="scientific">Thauera humireducens</name>
    <dbReference type="NCBI Taxonomy" id="1134435"/>
    <lineage>
        <taxon>Bacteria</taxon>
        <taxon>Pseudomonadati</taxon>
        <taxon>Pseudomonadota</taxon>
        <taxon>Betaproteobacteria</taxon>
        <taxon>Rhodocyclales</taxon>
        <taxon>Zoogloeaceae</taxon>
        <taxon>Thauera</taxon>
    </lineage>
</organism>
<dbReference type="RefSeq" id="WP_048702935.1">
    <property type="nucleotide sequence ID" value="NZ_CP014646.1"/>
</dbReference>
<reference evidence="2" key="1">
    <citation type="submission" date="2016-03" db="EMBL/GenBank/DDBJ databases">
        <authorList>
            <person name="Ma C."/>
            <person name="Zhou S."/>
            <person name="Yang G."/>
        </authorList>
    </citation>
    <scope>NUCLEOTIDE SEQUENCE [LARGE SCALE GENOMIC DNA]</scope>
    <source>
        <strain evidence="2">SgZ-1</strain>
    </source>
</reference>
<accession>A0A127K439</accession>
<proteinExistence type="predicted"/>
<gene>
    <name evidence="1" type="ORF">AC731_007030</name>
</gene>
<sequence length="69" mass="7914">MTPDSLVRQLHDHGADPREFALALIELLVWLDAGDHTTDQLAERYRMTPAQALQAVMRHQATTQRTTRF</sequence>
<evidence type="ECO:0000313" key="2">
    <source>
        <dbReference type="Proteomes" id="UP000036902"/>
    </source>
</evidence>
<protein>
    <submittedName>
        <fullName evidence="1">Uncharacterized protein</fullName>
    </submittedName>
</protein>
<name>A0A127K439_9RHOO</name>
<dbReference type="STRING" id="1134435.AC731_007030"/>
<evidence type="ECO:0000313" key="1">
    <source>
        <dbReference type="EMBL" id="AMO36715.1"/>
    </source>
</evidence>
<keyword evidence="2" id="KW-1185">Reference proteome</keyword>
<dbReference type="AlphaFoldDB" id="A0A127K439"/>